<reference evidence="2" key="1">
    <citation type="journal article" date="2018" name="DNA Res.">
        <title>Multiple hybrid de novo genome assembly of finger millet, an orphan allotetraploid crop.</title>
        <authorList>
            <person name="Hatakeyama M."/>
            <person name="Aluri S."/>
            <person name="Balachadran M.T."/>
            <person name="Sivarajan S.R."/>
            <person name="Patrignani A."/>
            <person name="Gruter S."/>
            <person name="Poveda L."/>
            <person name="Shimizu-Inatsugi R."/>
            <person name="Baeten J."/>
            <person name="Francoijs K.J."/>
            <person name="Nataraja K.N."/>
            <person name="Reddy Y.A.N."/>
            <person name="Phadnis S."/>
            <person name="Ravikumar R.L."/>
            <person name="Schlapbach R."/>
            <person name="Sreeman S.M."/>
            <person name="Shimizu K.K."/>
        </authorList>
    </citation>
    <scope>NUCLEOTIDE SEQUENCE</scope>
</reference>
<dbReference type="PANTHER" id="PTHR32133:SF386">
    <property type="entry name" value="F-BOX DOMAIN-CONTAINING PROTEIN"/>
    <property type="match status" value="1"/>
</dbReference>
<dbReference type="Pfam" id="PF23635">
    <property type="entry name" value="Beta-prop_AT5G49610-like"/>
    <property type="match status" value="1"/>
</dbReference>
<organism evidence="2 3">
    <name type="scientific">Eleusine coracana subsp. coracana</name>
    <dbReference type="NCBI Taxonomy" id="191504"/>
    <lineage>
        <taxon>Eukaryota</taxon>
        <taxon>Viridiplantae</taxon>
        <taxon>Streptophyta</taxon>
        <taxon>Embryophyta</taxon>
        <taxon>Tracheophyta</taxon>
        <taxon>Spermatophyta</taxon>
        <taxon>Magnoliopsida</taxon>
        <taxon>Liliopsida</taxon>
        <taxon>Poales</taxon>
        <taxon>Poaceae</taxon>
        <taxon>PACMAD clade</taxon>
        <taxon>Chloridoideae</taxon>
        <taxon>Cynodonteae</taxon>
        <taxon>Eleusininae</taxon>
        <taxon>Eleusine</taxon>
    </lineage>
</organism>
<dbReference type="PANTHER" id="PTHR32133">
    <property type="entry name" value="OS07G0120400 PROTEIN"/>
    <property type="match status" value="1"/>
</dbReference>
<dbReference type="InterPro" id="IPR056594">
    <property type="entry name" value="AT5G49610-like_b-prop"/>
</dbReference>
<dbReference type="AlphaFoldDB" id="A0AAV5EPJ4"/>
<protein>
    <recommendedName>
        <fullName evidence="1">F-box protein AT5G49610-like beta-propeller domain-containing protein</fullName>
    </recommendedName>
</protein>
<dbReference type="SUPFAM" id="SSF81383">
    <property type="entry name" value="F-box domain"/>
    <property type="match status" value="1"/>
</dbReference>
<proteinExistence type="predicted"/>
<comment type="caution">
    <text evidence="2">The sequence shown here is derived from an EMBL/GenBank/DDBJ whole genome shotgun (WGS) entry which is preliminary data.</text>
</comment>
<evidence type="ECO:0000313" key="3">
    <source>
        <dbReference type="Proteomes" id="UP001054889"/>
    </source>
</evidence>
<accession>A0AAV5EPJ4</accession>
<gene>
    <name evidence="2" type="primary">gb12074</name>
    <name evidence="2" type="ORF">PR202_gb12074</name>
</gene>
<name>A0AAV5EPJ4_ELECO</name>
<evidence type="ECO:0000313" key="2">
    <source>
        <dbReference type="EMBL" id="GJN24337.1"/>
    </source>
</evidence>
<feature type="domain" description="F-box protein AT5G49610-like beta-propeller" evidence="1">
    <location>
        <begin position="118"/>
        <end position="376"/>
    </location>
</feature>
<keyword evidence="3" id="KW-1185">Reference proteome</keyword>
<sequence>MAAPPSSRHVVPALVDDLVEAILLRLPPDDPASLLRAAQVGKSWRRLVSGAGFRRRFRDYHGRTPPMLGFLCSFGHAAGPLYYGEGDARFMSTATSLRRLPRGAAVGPRWRAVDALHGRILFYDRDLVTARTRALDFFVLSPMITGGEVWRLPSLVPHRLHGWSAGLLCNSDHDDDDNCPLRVVVVSTNPSTRTAYVYSSEQHAWTIQSSVQHNHVLSIMRLSSGRIGNNALYFRCDSPQFCVEYHMSTQQLSVINLPSEWAYKWTNFMTAENGGLGLAMLDGYNLYTMSSKRTDGVDGQVFTWESSRVISLSKLLPDVTDVTTMHVAAVVDVLGVILIRTKIGLFSIDIKSSKVKKLWDGNVGCYVGDIVPYVSFCTPATCQVLP</sequence>
<reference evidence="2" key="2">
    <citation type="submission" date="2021-12" db="EMBL/GenBank/DDBJ databases">
        <title>Resequencing data analysis of finger millet.</title>
        <authorList>
            <person name="Hatakeyama M."/>
            <person name="Aluri S."/>
            <person name="Balachadran M.T."/>
            <person name="Sivarajan S.R."/>
            <person name="Poveda L."/>
            <person name="Shimizu-Inatsugi R."/>
            <person name="Schlapbach R."/>
            <person name="Sreeman S.M."/>
            <person name="Shimizu K.K."/>
        </authorList>
    </citation>
    <scope>NUCLEOTIDE SEQUENCE</scope>
</reference>
<dbReference type="Proteomes" id="UP001054889">
    <property type="component" value="Unassembled WGS sequence"/>
</dbReference>
<dbReference type="EMBL" id="BQKI01000077">
    <property type="protein sequence ID" value="GJN24337.1"/>
    <property type="molecule type" value="Genomic_DNA"/>
</dbReference>
<evidence type="ECO:0000259" key="1">
    <source>
        <dbReference type="Pfam" id="PF23635"/>
    </source>
</evidence>
<dbReference type="InterPro" id="IPR036047">
    <property type="entry name" value="F-box-like_dom_sf"/>
</dbReference>